<dbReference type="EMBL" id="AP029170">
    <property type="protein sequence ID" value="BFD45808.1"/>
    <property type="molecule type" value="Genomic_DNA"/>
</dbReference>
<evidence type="ECO:0000313" key="2">
    <source>
        <dbReference type="EMBL" id="BFD45808.1"/>
    </source>
</evidence>
<dbReference type="AlphaFoldDB" id="A0AAT9G7R1"/>
<organism evidence="2">
    <name type="scientific">Candidatus Tisiphia endosymbiont of Sergentomyia squamirostris</name>
    <dbReference type="NCBI Taxonomy" id="3113639"/>
    <lineage>
        <taxon>Bacteria</taxon>
        <taxon>Pseudomonadati</taxon>
        <taxon>Pseudomonadota</taxon>
        <taxon>Alphaproteobacteria</taxon>
        <taxon>Rickettsiales</taxon>
        <taxon>Rickettsiaceae</taxon>
        <taxon>Rickettsieae</taxon>
        <taxon>Candidatus Tisiphia</taxon>
    </lineage>
</organism>
<sequence>MLTLIKDIFMPKLEKFKSDIANIVGESKEGFVQDIDRFKSLLNFSFDSKYTPELAEAMESMGIEREVKIQVSLDDDSTNVLSQAVETTDQKFAEFKGNISTTLDAHGKLAKGYSAEYVKGQPNLDKFGQQAKQMDTLIEEFPHKSLQKTEQIETIATIGAGTEKMYSALKFSPADPMHVRTITDLGAKLRYYIKSFVKSPEEQKEAFIENGVGTIQAIDKANKSDGLQTSKTALEKILSKLESTAGSQIYHRLRETFNKNDISMGNGSSTIKPNTTPSNTKHSNKDKGR</sequence>
<gene>
    <name evidence="2" type="ORF">DMENIID0002_04540</name>
</gene>
<accession>A0AAT9G7R1</accession>
<proteinExistence type="predicted"/>
<feature type="region of interest" description="Disordered" evidence="1">
    <location>
        <begin position="259"/>
        <end position="289"/>
    </location>
</feature>
<reference evidence="2" key="1">
    <citation type="submission" date="2024-01" db="EMBL/GenBank/DDBJ databases">
        <title>Sequencing the genomes of a sandfly, Sergentomyia squamirostris, and its two endosymbionts.</title>
        <authorList>
            <person name="Itokawa K."/>
            <person name="Sanjoba C."/>
        </authorList>
    </citation>
    <scope>NUCLEOTIDE SEQUENCE</scope>
    <source>
        <strain evidence="2">RiSSQ</strain>
    </source>
</reference>
<evidence type="ECO:0000256" key="1">
    <source>
        <dbReference type="SAM" id="MobiDB-lite"/>
    </source>
</evidence>
<name>A0AAT9G7R1_9RICK</name>
<protein>
    <submittedName>
        <fullName evidence="2">Uncharacterized protein</fullName>
    </submittedName>
</protein>
<feature type="compositionally biased region" description="Polar residues" evidence="1">
    <location>
        <begin position="259"/>
        <end position="281"/>
    </location>
</feature>